<feature type="transmembrane region" description="Helical" evidence="10">
    <location>
        <begin position="183"/>
        <end position="204"/>
    </location>
</feature>
<dbReference type="Proteomes" id="UP000232323">
    <property type="component" value="Unassembled WGS sequence"/>
</dbReference>
<dbReference type="STRING" id="1157962.A0A250WWD8"/>
<dbReference type="FunFam" id="1.20.1250.20:FF:000218">
    <property type="entry name" value="facilitated trehalose transporter Tret1"/>
    <property type="match status" value="1"/>
</dbReference>
<comment type="similarity">
    <text evidence="2 9">Belongs to the major facilitator superfamily. Sugar transporter (TC 2.A.1.1) family.</text>
</comment>
<comment type="caution">
    <text evidence="12">The sequence shown here is derived from an EMBL/GenBank/DDBJ whole genome shotgun (WGS) entry which is preliminary data.</text>
</comment>
<evidence type="ECO:0000256" key="3">
    <source>
        <dbReference type="ARBA" id="ARBA00022448"/>
    </source>
</evidence>
<dbReference type="NCBIfam" id="TIGR00879">
    <property type="entry name" value="SP"/>
    <property type="match status" value="1"/>
</dbReference>
<dbReference type="InterPro" id="IPR050360">
    <property type="entry name" value="MFS_Sugar_Transporters"/>
</dbReference>
<feature type="transmembrane region" description="Helical" evidence="10">
    <location>
        <begin position="325"/>
        <end position="346"/>
    </location>
</feature>
<keyword evidence="13" id="KW-1185">Reference proteome</keyword>
<evidence type="ECO:0000256" key="7">
    <source>
        <dbReference type="ARBA" id="ARBA00022989"/>
    </source>
</evidence>
<organism evidence="12 13">
    <name type="scientific">Chlamydomonas eustigma</name>
    <dbReference type="NCBI Taxonomy" id="1157962"/>
    <lineage>
        <taxon>Eukaryota</taxon>
        <taxon>Viridiplantae</taxon>
        <taxon>Chlorophyta</taxon>
        <taxon>core chlorophytes</taxon>
        <taxon>Chlorophyceae</taxon>
        <taxon>CS clade</taxon>
        <taxon>Chlamydomonadales</taxon>
        <taxon>Chlamydomonadaceae</taxon>
        <taxon>Chlamydomonas</taxon>
    </lineage>
</organism>
<evidence type="ECO:0000256" key="8">
    <source>
        <dbReference type="ARBA" id="ARBA00023136"/>
    </source>
</evidence>
<evidence type="ECO:0000256" key="5">
    <source>
        <dbReference type="ARBA" id="ARBA00022597"/>
    </source>
</evidence>
<feature type="domain" description="Major facilitator superfamily (MFS) profile" evidence="11">
    <location>
        <begin position="90"/>
        <end position="508"/>
    </location>
</feature>
<accession>A0A250WWD8</accession>
<name>A0A250WWD8_9CHLO</name>
<dbReference type="GO" id="GO:0005351">
    <property type="term" value="F:carbohydrate:proton symporter activity"/>
    <property type="evidence" value="ECO:0007669"/>
    <property type="project" value="TreeGrafter"/>
</dbReference>
<dbReference type="GO" id="GO:0005886">
    <property type="term" value="C:plasma membrane"/>
    <property type="evidence" value="ECO:0007669"/>
    <property type="project" value="UniProtKB-SubCell"/>
</dbReference>
<evidence type="ECO:0000256" key="6">
    <source>
        <dbReference type="ARBA" id="ARBA00022692"/>
    </source>
</evidence>
<evidence type="ECO:0000313" key="13">
    <source>
        <dbReference type="Proteomes" id="UP000232323"/>
    </source>
</evidence>
<dbReference type="PRINTS" id="PR00171">
    <property type="entry name" value="SUGRTRNSPORT"/>
</dbReference>
<dbReference type="InterPro" id="IPR020846">
    <property type="entry name" value="MFS_dom"/>
</dbReference>
<feature type="transmembrane region" description="Helical" evidence="10">
    <location>
        <begin position="158"/>
        <end position="177"/>
    </location>
</feature>
<dbReference type="InterPro" id="IPR005829">
    <property type="entry name" value="Sugar_transporter_CS"/>
</dbReference>
<gene>
    <name evidence="12" type="ORF">CEUSTIGMA_g2549.t1</name>
</gene>
<reference evidence="12 13" key="1">
    <citation type="submission" date="2017-08" db="EMBL/GenBank/DDBJ databases">
        <title>Acidophilic green algal genome provides insights into adaptation to an acidic environment.</title>
        <authorList>
            <person name="Hirooka S."/>
            <person name="Hirose Y."/>
            <person name="Kanesaki Y."/>
            <person name="Higuchi S."/>
            <person name="Fujiwara T."/>
            <person name="Onuma R."/>
            <person name="Era A."/>
            <person name="Ohbayashi R."/>
            <person name="Uzuka A."/>
            <person name="Nozaki H."/>
            <person name="Yoshikawa H."/>
            <person name="Miyagishima S.Y."/>
        </authorList>
    </citation>
    <scope>NUCLEOTIDE SEQUENCE [LARGE SCALE GENOMIC DNA]</scope>
    <source>
        <strain evidence="12 13">NIES-2499</strain>
    </source>
</reference>
<protein>
    <recommendedName>
        <fullName evidence="11">Major facilitator superfamily (MFS) profile domain-containing protein</fullName>
    </recommendedName>
</protein>
<feature type="transmembrane region" description="Helical" evidence="10">
    <location>
        <begin position="454"/>
        <end position="474"/>
    </location>
</feature>
<dbReference type="Gene3D" id="1.20.1250.20">
    <property type="entry name" value="MFS general substrate transporter like domains"/>
    <property type="match status" value="1"/>
</dbReference>
<dbReference type="OrthoDB" id="6612291at2759"/>
<dbReference type="SUPFAM" id="SSF103473">
    <property type="entry name" value="MFS general substrate transporter"/>
    <property type="match status" value="1"/>
</dbReference>
<dbReference type="InterPro" id="IPR003663">
    <property type="entry name" value="Sugar/inositol_transpt"/>
</dbReference>
<feature type="transmembrane region" description="Helical" evidence="10">
    <location>
        <begin position="216"/>
        <end position="237"/>
    </location>
</feature>
<dbReference type="EMBL" id="BEGY01000010">
    <property type="protein sequence ID" value="GAX75105.1"/>
    <property type="molecule type" value="Genomic_DNA"/>
</dbReference>
<dbReference type="PROSITE" id="PS50850">
    <property type="entry name" value="MFS"/>
    <property type="match status" value="1"/>
</dbReference>
<feature type="transmembrane region" description="Helical" evidence="10">
    <location>
        <begin position="243"/>
        <end position="263"/>
    </location>
</feature>
<evidence type="ECO:0000256" key="9">
    <source>
        <dbReference type="RuleBase" id="RU003346"/>
    </source>
</evidence>
<evidence type="ECO:0000256" key="4">
    <source>
        <dbReference type="ARBA" id="ARBA00022475"/>
    </source>
</evidence>
<feature type="transmembrane region" description="Helical" evidence="10">
    <location>
        <begin position="84"/>
        <end position="105"/>
    </location>
</feature>
<keyword evidence="4" id="KW-1003">Cell membrane</keyword>
<feature type="transmembrane region" description="Helical" evidence="10">
    <location>
        <begin position="125"/>
        <end position="146"/>
    </location>
</feature>
<dbReference type="PROSITE" id="PS00217">
    <property type="entry name" value="SUGAR_TRANSPORT_2"/>
    <property type="match status" value="1"/>
</dbReference>
<comment type="subcellular location">
    <subcellularLocation>
        <location evidence="1">Cell membrane</location>
        <topology evidence="1">Multi-pass membrane protein</topology>
    </subcellularLocation>
</comment>
<keyword evidence="6 10" id="KW-0812">Transmembrane</keyword>
<evidence type="ECO:0000256" key="10">
    <source>
        <dbReference type="SAM" id="Phobius"/>
    </source>
</evidence>
<keyword evidence="3 9" id="KW-0813">Transport</keyword>
<dbReference type="InterPro" id="IPR005828">
    <property type="entry name" value="MFS_sugar_transport-like"/>
</dbReference>
<evidence type="ECO:0000259" key="11">
    <source>
        <dbReference type="PROSITE" id="PS50850"/>
    </source>
</evidence>
<keyword evidence="5" id="KW-0762">Sugar transport</keyword>
<proteinExistence type="inferred from homology"/>
<feature type="transmembrane region" description="Helical" evidence="10">
    <location>
        <begin position="391"/>
        <end position="411"/>
    </location>
</feature>
<keyword evidence="8 10" id="KW-0472">Membrane</keyword>
<dbReference type="AlphaFoldDB" id="A0A250WWD8"/>
<dbReference type="Pfam" id="PF00083">
    <property type="entry name" value="Sugar_tr"/>
    <property type="match status" value="1"/>
</dbReference>
<evidence type="ECO:0000256" key="1">
    <source>
        <dbReference type="ARBA" id="ARBA00004651"/>
    </source>
</evidence>
<dbReference type="PANTHER" id="PTHR48022">
    <property type="entry name" value="PLASTIDIC GLUCOSE TRANSPORTER 4"/>
    <property type="match status" value="1"/>
</dbReference>
<dbReference type="CDD" id="cd17315">
    <property type="entry name" value="MFS_GLUT_like"/>
    <property type="match status" value="1"/>
</dbReference>
<evidence type="ECO:0000256" key="2">
    <source>
        <dbReference type="ARBA" id="ARBA00010992"/>
    </source>
</evidence>
<keyword evidence="7 10" id="KW-1133">Transmembrane helix</keyword>
<feature type="transmembrane region" description="Helical" evidence="10">
    <location>
        <begin position="423"/>
        <end position="442"/>
    </location>
</feature>
<feature type="transmembrane region" description="Helical" evidence="10">
    <location>
        <begin position="480"/>
        <end position="500"/>
    </location>
</feature>
<dbReference type="PANTHER" id="PTHR48022:SF2">
    <property type="entry name" value="PLASTIDIC GLUCOSE TRANSPORTER 4"/>
    <property type="match status" value="1"/>
</dbReference>
<evidence type="ECO:0000313" key="12">
    <source>
        <dbReference type="EMBL" id="GAX75105.1"/>
    </source>
</evidence>
<sequence length="521" mass="53859">MLSSMMRKHAHHGSRVFKEIRIHNGLLTNVHYQKSAKEEKDGIALIHEHVLPSTAHHLPSNRHTVISRSAASSSSTSSSEEPSLGPVMLSVGAACAGALAFGFHLGVVNGPLDAISASLGVAGDAALQGLIVSSTLAGAAAGSLTGGSLSDTLGRRKCLLLAAFPMLVGPLLSFSAASLSAMVLGRFVTGVAIGVSSALVPTYISEIAPTSIRGTLGTLNQLLGCLGILAALAVNVILPVTEWRTMFLLGTIPAVALGLGMLVSPESPRWLLSNKQPKEAAEAAAKLWGSKAEAELGANTGGNKEAAPEADISFTQMLPMRSFQIGLLLFVFQQFAGINALVYFSSSVFRQAGVASDTLASLAVGTVNVLGTLVAASIIERSGRTTLLKNSYLGQGLAMFFMAAGFSLPALQAYSAPVAVGGTLLYILSFALGAGPITALIIPELNPAKMRGRAVSAAFVCHWICNVALGQSFMLGVKTFGLSAVYGFFGAVALGGALYVHTQVPETKGKSFDQIQKELTA</sequence>
<feature type="transmembrane region" description="Helical" evidence="10">
    <location>
        <begin position="358"/>
        <end position="379"/>
    </location>
</feature>
<dbReference type="InterPro" id="IPR036259">
    <property type="entry name" value="MFS_trans_sf"/>
</dbReference>